<feature type="compositionally biased region" description="Basic and acidic residues" evidence="1">
    <location>
        <begin position="170"/>
        <end position="188"/>
    </location>
</feature>
<dbReference type="EMBL" id="JACEIB010000006">
    <property type="protein sequence ID" value="MBA2934582.1"/>
    <property type="molecule type" value="Genomic_DNA"/>
</dbReference>
<gene>
    <name evidence="3" type="ORF">HZF05_10795</name>
</gene>
<evidence type="ECO:0000256" key="1">
    <source>
        <dbReference type="SAM" id="MobiDB-lite"/>
    </source>
</evidence>
<dbReference type="SUPFAM" id="SSF54593">
    <property type="entry name" value="Glyoxalase/Bleomycin resistance protein/Dihydroxybiphenyl dioxygenase"/>
    <property type="match status" value="1"/>
</dbReference>
<evidence type="ECO:0000313" key="4">
    <source>
        <dbReference type="Proteomes" id="UP000570166"/>
    </source>
</evidence>
<organism evidence="3 4">
    <name type="scientific">Sphingomonas chungangi</name>
    <dbReference type="NCBI Taxonomy" id="2683589"/>
    <lineage>
        <taxon>Bacteria</taxon>
        <taxon>Pseudomonadati</taxon>
        <taxon>Pseudomonadota</taxon>
        <taxon>Alphaproteobacteria</taxon>
        <taxon>Sphingomonadales</taxon>
        <taxon>Sphingomonadaceae</taxon>
        <taxon>Sphingomonas</taxon>
    </lineage>
</organism>
<comment type="caution">
    <text evidence="3">The sequence shown here is derived from an EMBL/GenBank/DDBJ whole genome shotgun (WGS) entry which is preliminary data.</text>
</comment>
<dbReference type="PROSITE" id="PS51819">
    <property type="entry name" value="VOC"/>
    <property type="match status" value="1"/>
</dbReference>
<feature type="region of interest" description="Disordered" evidence="1">
    <location>
        <begin position="170"/>
        <end position="193"/>
    </location>
</feature>
<dbReference type="InterPro" id="IPR029068">
    <property type="entry name" value="Glyas_Bleomycin-R_OHBP_Dase"/>
</dbReference>
<evidence type="ECO:0000313" key="3">
    <source>
        <dbReference type="EMBL" id="MBA2934582.1"/>
    </source>
</evidence>
<proteinExistence type="predicted"/>
<dbReference type="InterPro" id="IPR037523">
    <property type="entry name" value="VOC_core"/>
</dbReference>
<dbReference type="InterPro" id="IPR004360">
    <property type="entry name" value="Glyas_Fos-R_dOase_dom"/>
</dbReference>
<protein>
    <submittedName>
        <fullName evidence="3">VOC family protein</fullName>
    </submittedName>
</protein>
<dbReference type="AlphaFoldDB" id="A0A838L7B2"/>
<keyword evidence="4" id="KW-1185">Reference proteome</keyword>
<name>A0A838L7B2_9SPHN</name>
<dbReference type="Gene3D" id="3.10.180.10">
    <property type="entry name" value="2,3-Dihydroxybiphenyl 1,2-Dioxygenase, domain 1"/>
    <property type="match status" value="1"/>
</dbReference>
<sequence>MSSQIDMKLEAIVIPVSDVGRADMFYRRLGWRVDADIRTTDGGWILQFTPPGSPCSILIGTGLTPSAPGSSQFVHLVVSDIAAAHAELAANGANPSDVFHDASGGYNRFDPDARASGPDPERRTYASFLTFSDPDGNGWVLQEITSRFPGRIGTGATTYASTRDLKDALRRAAAAHGEHEARNGKPDPDWPSWYADFMVSEQSGEARP</sequence>
<evidence type="ECO:0000259" key="2">
    <source>
        <dbReference type="PROSITE" id="PS51819"/>
    </source>
</evidence>
<dbReference type="Pfam" id="PF00903">
    <property type="entry name" value="Glyoxalase"/>
    <property type="match status" value="1"/>
</dbReference>
<dbReference type="RefSeq" id="WP_160366050.1">
    <property type="nucleotide sequence ID" value="NZ_JACEIB010000006.1"/>
</dbReference>
<accession>A0A838L7B2</accession>
<feature type="domain" description="VOC" evidence="2">
    <location>
        <begin position="8"/>
        <end position="144"/>
    </location>
</feature>
<reference evidence="3 4" key="1">
    <citation type="submission" date="2020-07" db="EMBL/GenBank/DDBJ databases">
        <authorList>
            <person name="Sun Q."/>
        </authorList>
    </citation>
    <scope>NUCLEOTIDE SEQUENCE [LARGE SCALE GENOMIC DNA]</scope>
    <source>
        <strain evidence="3 4">CGMCC 1.13654</strain>
    </source>
</reference>
<dbReference type="Proteomes" id="UP000570166">
    <property type="component" value="Unassembled WGS sequence"/>
</dbReference>